<protein>
    <submittedName>
        <fullName evidence="2">Uncharacterized protein</fullName>
    </submittedName>
</protein>
<proteinExistence type="predicted"/>
<organism evidence="2 3">
    <name type="scientific">Methylobacterium durans</name>
    <dbReference type="NCBI Taxonomy" id="2202825"/>
    <lineage>
        <taxon>Bacteria</taxon>
        <taxon>Pseudomonadati</taxon>
        <taxon>Pseudomonadota</taxon>
        <taxon>Alphaproteobacteria</taxon>
        <taxon>Hyphomicrobiales</taxon>
        <taxon>Methylobacteriaceae</taxon>
        <taxon>Methylobacterium</taxon>
    </lineage>
</organism>
<accession>A0A2U8WEY7</accession>
<evidence type="ECO:0000313" key="3">
    <source>
        <dbReference type="Proteomes" id="UP000245926"/>
    </source>
</evidence>
<dbReference type="Proteomes" id="UP000245926">
    <property type="component" value="Chromosome"/>
</dbReference>
<name>A0A2U8WEY7_9HYPH</name>
<feature type="coiled-coil region" evidence="1">
    <location>
        <begin position="91"/>
        <end position="118"/>
    </location>
</feature>
<keyword evidence="3" id="KW-1185">Reference proteome</keyword>
<reference evidence="3" key="1">
    <citation type="submission" date="2018-05" db="EMBL/GenBank/DDBJ databases">
        <title>Complete Genome Sequence of Methylobacterium sp. 17SD2-17.</title>
        <authorList>
            <person name="Srinivasan S."/>
        </authorList>
    </citation>
    <scope>NUCLEOTIDE SEQUENCE [LARGE SCALE GENOMIC DNA]</scope>
    <source>
        <strain evidence="3">17SD2-17</strain>
    </source>
</reference>
<dbReference type="EMBL" id="CP029550">
    <property type="protein sequence ID" value="AWN44589.1"/>
    <property type="molecule type" value="Genomic_DNA"/>
</dbReference>
<dbReference type="AlphaFoldDB" id="A0A2U8WEY7"/>
<keyword evidence="1" id="KW-0175">Coiled coil</keyword>
<dbReference type="OrthoDB" id="8002249at2"/>
<evidence type="ECO:0000313" key="2">
    <source>
        <dbReference type="EMBL" id="AWN44589.1"/>
    </source>
</evidence>
<gene>
    <name evidence="2" type="ORF">DK389_16430</name>
</gene>
<dbReference type="KEGG" id="mets:DK389_16430"/>
<sequence>MQTLPLAPRPAPTTVLAAVLGLTALAGWGAFASKAWSQQDLTEQVELLQADRGRLLAGLKQIEQTNAELARDGQEKLASVRDELTQALTARDAAKGQFASAQRELATLKKRLDQARDRVSETGSIKTVEAKKAGR</sequence>
<evidence type="ECO:0000256" key="1">
    <source>
        <dbReference type="SAM" id="Coils"/>
    </source>
</evidence>